<comment type="caution">
    <text evidence="2">The sequence shown here is derived from an EMBL/GenBank/DDBJ whole genome shotgun (WGS) entry which is preliminary data.</text>
</comment>
<organism evidence="2 3">
    <name type="scientific">Cercospora berteroae</name>
    <dbReference type="NCBI Taxonomy" id="357750"/>
    <lineage>
        <taxon>Eukaryota</taxon>
        <taxon>Fungi</taxon>
        <taxon>Dikarya</taxon>
        <taxon>Ascomycota</taxon>
        <taxon>Pezizomycotina</taxon>
        <taxon>Dothideomycetes</taxon>
        <taxon>Dothideomycetidae</taxon>
        <taxon>Mycosphaerellales</taxon>
        <taxon>Mycosphaerellaceae</taxon>
        <taxon>Cercospora</taxon>
    </lineage>
</organism>
<feature type="region of interest" description="Disordered" evidence="1">
    <location>
        <begin position="631"/>
        <end position="656"/>
    </location>
</feature>
<evidence type="ECO:0000256" key="1">
    <source>
        <dbReference type="SAM" id="MobiDB-lite"/>
    </source>
</evidence>
<feature type="region of interest" description="Disordered" evidence="1">
    <location>
        <begin position="1"/>
        <end position="51"/>
    </location>
</feature>
<feature type="region of interest" description="Disordered" evidence="1">
    <location>
        <begin position="705"/>
        <end position="724"/>
    </location>
</feature>
<feature type="compositionally biased region" description="Basic and acidic residues" evidence="1">
    <location>
        <begin position="566"/>
        <end position="578"/>
    </location>
</feature>
<dbReference type="OrthoDB" id="3650937at2759"/>
<dbReference type="AlphaFoldDB" id="A0A2S6BTM3"/>
<feature type="compositionally biased region" description="Polar residues" evidence="1">
    <location>
        <begin position="647"/>
        <end position="656"/>
    </location>
</feature>
<reference evidence="3" key="1">
    <citation type="journal article" date="2017" name="bioRxiv">
        <title>Conservation of a gene cluster reveals novel cercosporin biosynthetic mechanisms and extends production to the genus Colletotrichum.</title>
        <authorList>
            <person name="de Jonge R."/>
            <person name="Ebert M.K."/>
            <person name="Huitt-Roehl C.R."/>
            <person name="Pal P."/>
            <person name="Suttle J.C."/>
            <person name="Spanner R.E."/>
            <person name="Neubauer J.D."/>
            <person name="Jurick W.M.II."/>
            <person name="Stott K.A."/>
            <person name="Secor G.A."/>
            <person name="Thomma B.P.H.J."/>
            <person name="Van de Peer Y."/>
            <person name="Townsend C.A."/>
            <person name="Bolton M.D."/>
        </authorList>
    </citation>
    <scope>NUCLEOTIDE SEQUENCE [LARGE SCALE GENOMIC DNA]</scope>
    <source>
        <strain evidence="3">CBS538.71</strain>
    </source>
</reference>
<name>A0A2S6BTM3_9PEZI</name>
<gene>
    <name evidence="2" type="ORF">CBER1_06507</name>
</gene>
<dbReference type="STRING" id="357750.A0A2S6BTM3"/>
<evidence type="ECO:0000313" key="2">
    <source>
        <dbReference type="EMBL" id="PPJ50815.1"/>
    </source>
</evidence>
<feature type="region of interest" description="Disordered" evidence="1">
    <location>
        <begin position="459"/>
        <end position="580"/>
    </location>
</feature>
<keyword evidence="3" id="KW-1185">Reference proteome</keyword>
<accession>A0A2S6BTM3</accession>
<proteinExistence type="predicted"/>
<sequence>MDEGDGAPSSPRAGDSFEDDAGASVMSSPGGVDMNDGDNATGSPRVGDSFEDATGVHSFEENTDAHSFEDNSGAHIFEHNAGAPVVSSPGGMDMEDLEWTFPSPSVVHLSGTNLTLRDKAIMCACPSDVRRDTKDIAKIQTGNTFTWIHVPCKPLLAQVSKVSTSMANMILERAAQSTGDTDDVQTLPEKLLATTLGPNAKEQQLQKVRNLTSTFRCDGPCRGSTSYDDYYWCQECYAWQHKPCMLFGDGDIGRPVCNVCYNNAMAHKEEIERWQKKRLAQAGLKALRFIRDPENADNEAGLAFARNFLGSLVSKNRNNFLQFVVNRRRVIRWLKARRGLEQPVYGNAPRLPAIEGNPDEVYDPAALFAPAAPRRRKRRASVGSAATGVDHDEHSDFEDTIVVGSAKAARKKTASRKAKAKPAVPLEPLVSELTAEDEARNEMMRKIAERKARKKAAAFAAVGAEDSPGEPPAKRARRATLPRQNEGNAGDEDFSDLGIKASKQTSRAPRKSAPSAGWSRGFDDDEPESAPKTRTKGKGKQRQAIEIDSADEEEQPVQRSARSRAHRGEAGQERRQNEQSKIMCSCIDVAPDSNRFKCRGCDFYQHIACAPVQSKKEKLCKLCVGSGVVARPPSDALPSTEPRPVSSRFSGAPGSSTLRAASLAGPPVIQAAPKNEALDQDMQDEVRTLCSTVLWNSYCALEDPNDPSDRMNSNRAKTAPPSDWSAEAEKRLTLMFEAAGKEKVEEYLFRALGFPRNQLNIMKALRDFGMWARSSGPFRRSRKDLGLLNEILGFVDKGTYWQEKDEA</sequence>
<feature type="region of interest" description="Disordered" evidence="1">
    <location>
        <begin position="373"/>
        <end position="392"/>
    </location>
</feature>
<evidence type="ECO:0000313" key="3">
    <source>
        <dbReference type="Proteomes" id="UP000237631"/>
    </source>
</evidence>
<dbReference type="EMBL" id="PNEN01001775">
    <property type="protein sequence ID" value="PPJ50815.1"/>
    <property type="molecule type" value="Genomic_DNA"/>
</dbReference>
<dbReference type="Proteomes" id="UP000237631">
    <property type="component" value="Unassembled WGS sequence"/>
</dbReference>
<protein>
    <submittedName>
        <fullName evidence="2">Uncharacterized protein</fullName>
    </submittedName>
</protein>